<evidence type="ECO:0000313" key="4">
    <source>
        <dbReference type="Proteomes" id="UP001237642"/>
    </source>
</evidence>
<dbReference type="Pfam" id="PF00012">
    <property type="entry name" value="HSP70"/>
    <property type="match status" value="1"/>
</dbReference>
<dbReference type="InterPro" id="IPR013126">
    <property type="entry name" value="Hsp_70_fam"/>
</dbReference>
<comment type="caution">
    <text evidence="3">The sequence shown here is derived from an EMBL/GenBank/DDBJ whole genome shotgun (WGS) entry which is preliminary data.</text>
</comment>
<gene>
    <name evidence="3" type="ORF">POM88_024813</name>
</gene>
<proteinExistence type="predicted"/>
<dbReference type="InterPro" id="IPR029047">
    <property type="entry name" value="HSP70_peptide-bd_sf"/>
</dbReference>
<keyword evidence="1" id="KW-0547">Nucleotide-binding</keyword>
<dbReference type="GO" id="GO:0005524">
    <property type="term" value="F:ATP binding"/>
    <property type="evidence" value="ECO:0007669"/>
    <property type="project" value="UniProtKB-KW"/>
</dbReference>
<dbReference type="Gene3D" id="1.20.1270.10">
    <property type="match status" value="1"/>
</dbReference>
<dbReference type="SUPFAM" id="SSF100920">
    <property type="entry name" value="Heat shock protein 70kD (HSP70), peptide-binding domain"/>
    <property type="match status" value="1"/>
</dbReference>
<accession>A0AAD8I2R8</accession>
<evidence type="ECO:0000256" key="1">
    <source>
        <dbReference type="ARBA" id="ARBA00022741"/>
    </source>
</evidence>
<keyword evidence="2" id="KW-0067">ATP-binding</keyword>
<reference evidence="3" key="2">
    <citation type="submission" date="2023-05" db="EMBL/GenBank/DDBJ databases">
        <authorList>
            <person name="Schelkunov M.I."/>
        </authorList>
    </citation>
    <scope>NUCLEOTIDE SEQUENCE</scope>
    <source>
        <strain evidence="3">Hsosn_3</strain>
        <tissue evidence="3">Leaf</tissue>
    </source>
</reference>
<name>A0AAD8I2R8_9APIA</name>
<dbReference type="GO" id="GO:0140662">
    <property type="term" value="F:ATP-dependent protein folding chaperone"/>
    <property type="evidence" value="ECO:0007669"/>
    <property type="project" value="InterPro"/>
</dbReference>
<sequence>MVEWELVCKVGELGGNRAQGSGYFLVIPYFWESIYSSETKNSLKLEEIKVTNYEDRFSKKELDKLVRKAEKYKADDEEMKKKIEARNSVESYFVNLKNIINDEKLSSKHGVANKEKMKEAIEVANLWQNKNRFIKLENLEEIVMELQGLGIR</sequence>
<dbReference type="AlphaFoldDB" id="A0AAD8I2R8"/>
<dbReference type="EMBL" id="JAUIZM010000006">
    <property type="protein sequence ID" value="KAK1378069.1"/>
    <property type="molecule type" value="Genomic_DNA"/>
</dbReference>
<organism evidence="3 4">
    <name type="scientific">Heracleum sosnowskyi</name>
    <dbReference type="NCBI Taxonomy" id="360622"/>
    <lineage>
        <taxon>Eukaryota</taxon>
        <taxon>Viridiplantae</taxon>
        <taxon>Streptophyta</taxon>
        <taxon>Embryophyta</taxon>
        <taxon>Tracheophyta</taxon>
        <taxon>Spermatophyta</taxon>
        <taxon>Magnoliopsida</taxon>
        <taxon>eudicotyledons</taxon>
        <taxon>Gunneridae</taxon>
        <taxon>Pentapetalae</taxon>
        <taxon>asterids</taxon>
        <taxon>campanulids</taxon>
        <taxon>Apiales</taxon>
        <taxon>Apiaceae</taxon>
        <taxon>Apioideae</taxon>
        <taxon>apioid superclade</taxon>
        <taxon>Tordylieae</taxon>
        <taxon>Tordyliinae</taxon>
        <taxon>Heracleum</taxon>
    </lineage>
</organism>
<evidence type="ECO:0000313" key="3">
    <source>
        <dbReference type="EMBL" id="KAK1378069.1"/>
    </source>
</evidence>
<keyword evidence="4" id="KW-1185">Reference proteome</keyword>
<protein>
    <submittedName>
        <fullName evidence="3">Uncharacterized protein</fullName>
    </submittedName>
</protein>
<dbReference type="SUPFAM" id="SSF100934">
    <property type="entry name" value="Heat shock protein 70kD (HSP70), C-terminal subdomain"/>
    <property type="match status" value="1"/>
</dbReference>
<evidence type="ECO:0000256" key="2">
    <source>
        <dbReference type="ARBA" id="ARBA00022840"/>
    </source>
</evidence>
<reference evidence="3" key="1">
    <citation type="submission" date="2023-02" db="EMBL/GenBank/DDBJ databases">
        <title>Genome of toxic invasive species Heracleum sosnowskyi carries increased number of genes despite the absence of recent whole-genome duplications.</title>
        <authorList>
            <person name="Schelkunov M."/>
            <person name="Shtratnikova V."/>
            <person name="Makarenko M."/>
            <person name="Klepikova A."/>
            <person name="Omelchenko D."/>
            <person name="Novikova G."/>
            <person name="Obukhova E."/>
            <person name="Bogdanov V."/>
            <person name="Penin A."/>
            <person name="Logacheva M."/>
        </authorList>
    </citation>
    <scope>NUCLEOTIDE SEQUENCE</scope>
    <source>
        <strain evidence="3">Hsosn_3</strain>
        <tissue evidence="3">Leaf</tissue>
    </source>
</reference>
<dbReference type="InterPro" id="IPR029048">
    <property type="entry name" value="HSP70_C_sf"/>
</dbReference>
<dbReference type="Proteomes" id="UP001237642">
    <property type="component" value="Unassembled WGS sequence"/>
</dbReference>